<dbReference type="PANTHER" id="PTHR43439:SF2">
    <property type="entry name" value="ENZYME, PUTATIVE (JCVI)-RELATED"/>
    <property type="match status" value="1"/>
</dbReference>
<dbReference type="SUPFAM" id="SSF47336">
    <property type="entry name" value="ACP-like"/>
    <property type="match status" value="1"/>
</dbReference>
<dbReference type="InterPro" id="IPR011009">
    <property type="entry name" value="Kinase-like_dom_sf"/>
</dbReference>
<reference evidence="9" key="1">
    <citation type="submission" date="2021-12" db="EMBL/GenBank/DDBJ databases">
        <authorList>
            <person name="Zaccaron A."/>
            <person name="Stergiopoulos I."/>
        </authorList>
    </citation>
    <scope>NUCLEOTIDE SEQUENCE</scope>
    <source>
        <strain evidence="9">Race5_Kim</strain>
    </source>
</reference>
<feature type="region of interest" description="Disordered" evidence="6">
    <location>
        <begin position="1496"/>
        <end position="1516"/>
    </location>
</feature>
<feature type="region of interest" description="Disordered" evidence="6">
    <location>
        <begin position="1170"/>
        <end position="1201"/>
    </location>
</feature>
<name>A0A9Q8USI6_PASFU</name>
<gene>
    <name evidence="9" type="ORF">CLAFUR5_11006</name>
</gene>
<evidence type="ECO:0000256" key="1">
    <source>
        <dbReference type="ARBA" id="ARBA00022450"/>
    </source>
</evidence>
<dbReference type="InterPro" id="IPR000873">
    <property type="entry name" value="AMP-dep_synth/lig_dom"/>
</dbReference>
<dbReference type="Gene3D" id="3.40.50.720">
    <property type="entry name" value="NAD(P)-binding Rossmann-like Domain"/>
    <property type="match status" value="1"/>
</dbReference>
<evidence type="ECO:0000313" key="10">
    <source>
        <dbReference type="Proteomes" id="UP000756132"/>
    </source>
</evidence>
<evidence type="ECO:0000313" key="9">
    <source>
        <dbReference type="EMBL" id="UJO20874.1"/>
    </source>
</evidence>
<dbReference type="Gene3D" id="3.40.50.12780">
    <property type="entry name" value="N-terminal domain of ligase-like"/>
    <property type="match status" value="1"/>
</dbReference>
<proteinExistence type="predicted"/>
<evidence type="ECO:0000259" key="7">
    <source>
        <dbReference type="PROSITE" id="PS50011"/>
    </source>
</evidence>
<evidence type="ECO:0000256" key="5">
    <source>
        <dbReference type="PROSITE-ProRule" id="PRU10141"/>
    </source>
</evidence>
<dbReference type="InterPro" id="IPR013120">
    <property type="entry name" value="FAR_NAD-bd"/>
</dbReference>
<evidence type="ECO:0000256" key="2">
    <source>
        <dbReference type="ARBA" id="ARBA00022553"/>
    </source>
</evidence>
<keyword evidence="4 5" id="KW-0067">ATP-binding</keyword>
<dbReference type="Pfam" id="PF00550">
    <property type="entry name" value="PP-binding"/>
    <property type="match status" value="1"/>
</dbReference>
<dbReference type="InterPro" id="IPR036736">
    <property type="entry name" value="ACP-like_sf"/>
</dbReference>
<evidence type="ECO:0000256" key="3">
    <source>
        <dbReference type="ARBA" id="ARBA00022741"/>
    </source>
</evidence>
<dbReference type="InterPro" id="IPR006162">
    <property type="entry name" value="Ppantetheine_attach_site"/>
</dbReference>
<dbReference type="Gene3D" id="1.10.510.10">
    <property type="entry name" value="Transferase(Phosphotransferase) domain 1"/>
    <property type="match status" value="1"/>
</dbReference>
<dbReference type="Pfam" id="PF07993">
    <property type="entry name" value="NAD_binding_4"/>
    <property type="match status" value="1"/>
</dbReference>
<dbReference type="RefSeq" id="XP_047765240.1">
    <property type="nucleotide sequence ID" value="XM_047910154.1"/>
</dbReference>
<evidence type="ECO:0000259" key="8">
    <source>
        <dbReference type="PROSITE" id="PS50075"/>
    </source>
</evidence>
<evidence type="ECO:0000256" key="6">
    <source>
        <dbReference type="SAM" id="MobiDB-lite"/>
    </source>
</evidence>
<dbReference type="Pfam" id="PF23562">
    <property type="entry name" value="AMP-binding_C_3"/>
    <property type="match status" value="1"/>
</dbReference>
<dbReference type="GeneID" id="71990884"/>
<dbReference type="SUPFAM" id="SSF51735">
    <property type="entry name" value="NAD(P)-binding Rossmann-fold domains"/>
    <property type="match status" value="1"/>
</dbReference>
<feature type="binding site" evidence="5">
    <location>
        <position position="1389"/>
    </location>
    <ligand>
        <name>ATP</name>
        <dbReference type="ChEBI" id="CHEBI:30616"/>
    </ligand>
</feature>
<dbReference type="Gene3D" id="3.30.200.20">
    <property type="entry name" value="Phosphorylase Kinase, domain 1"/>
    <property type="match status" value="1"/>
</dbReference>
<dbReference type="InterPro" id="IPR020806">
    <property type="entry name" value="PKS_PP-bd"/>
</dbReference>
<dbReference type="SUPFAM" id="SSF56801">
    <property type="entry name" value="Acetyl-CoA synthetase-like"/>
    <property type="match status" value="1"/>
</dbReference>
<keyword evidence="1" id="KW-0596">Phosphopantetheine</keyword>
<dbReference type="PROSITE" id="PS50011">
    <property type="entry name" value="PROTEIN_KINASE_DOM"/>
    <property type="match status" value="1"/>
</dbReference>
<dbReference type="PROSITE" id="PS00108">
    <property type="entry name" value="PROTEIN_KINASE_ST"/>
    <property type="match status" value="1"/>
</dbReference>
<keyword evidence="2" id="KW-0597">Phosphoprotein</keyword>
<dbReference type="InterPro" id="IPR009081">
    <property type="entry name" value="PP-bd_ACP"/>
</dbReference>
<feature type="domain" description="Carrier" evidence="8">
    <location>
        <begin position="575"/>
        <end position="658"/>
    </location>
</feature>
<protein>
    <submittedName>
        <fullName evidence="9">Non-canonical non-ribosomal peptide synthetase FUB8</fullName>
    </submittedName>
</protein>
<dbReference type="Proteomes" id="UP000756132">
    <property type="component" value="Chromosome 8"/>
</dbReference>
<dbReference type="SUPFAM" id="SSF56112">
    <property type="entry name" value="Protein kinase-like (PK-like)"/>
    <property type="match status" value="1"/>
</dbReference>
<dbReference type="InterPro" id="IPR017441">
    <property type="entry name" value="Protein_kinase_ATP_BS"/>
</dbReference>
<dbReference type="SMART" id="SM00220">
    <property type="entry name" value="S_TKc"/>
    <property type="match status" value="1"/>
</dbReference>
<dbReference type="InterPro" id="IPR000719">
    <property type="entry name" value="Prot_kinase_dom"/>
</dbReference>
<dbReference type="PROSITE" id="PS50075">
    <property type="entry name" value="CARRIER"/>
    <property type="match status" value="1"/>
</dbReference>
<dbReference type="GO" id="GO:0031177">
    <property type="term" value="F:phosphopantetheine binding"/>
    <property type="evidence" value="ECO:0007669"/>
    <property type="project" value="InterPro"/>
</dbReference>
<reference evidence="9" key="2">
    <citation type="journal article" date="2022" name="Microb. Genom.">
        <title>A chromosome-scale genome assembly of the tomato pathogen Cladosporium fulvum reveals a compartmentalized genome architecture and the presence of a dispensable chromosome.</title>
        <authorList>
            <person name="Zaccaron A.Z."/>
            <person name="Chen L.H."/>
            <person name="Samaras A."/>
            <person name="Stergiopoulos I."/>
        </authorList>
    </citation>
    <scope>NUCLEOTIDE SEQUENCE</scope>
    <source>
        <strain evidence="9">Race5_Kim</strain>
    </source>
</reference>
<feature type="domain" description="Protein kinase" evidence="7">
    <location>
        <begin position="1359"/>
        <end position="1742"/>
    </location>
</feature>
<keyword evidence="10" id="KW-1185">Reference proteome</keyword>
<dbReference type="PROSITE" id="PS00012">
    <property type="entry name" value="PHOSPHOPANTETHEINE"/>
    <property type="match status" value="1"/>
</dbReference>
<dbReference type="GO" id="GO:0005524">
    <property type="term" value="F:ATP binding"/>
    <property type="evidence" value="ECO:0007669"/>
    <property type="project" value="UniProtKB-UniRule"/>
</dbReference>
<dbReference type="InterPro" id="IPR051414">
    <property type="entry name" value="Adenylate-forming_Reductase"/>
</dbReference>
<dbReference type="InterPro" id="IPR008271">
    <property type="entry name" value="Ser/Thr_kinase_AS"/>
</dbReference>
<dbReference type="KEGG" id="ffu:CLAFUR5_11006"/>
<evidence type="ECO:0000256" key="4">
    <source>
        <dbReference type="ARBA" id="ARBA00022840"/>
    </source>
</evidence>
<dbReference type="InterPro" id="IPR042099">
    <property type="entry name" value="ANL_N_sf"/>
</dbReference>
<dbReference type="InterPro" id="IPR036291">
    <property type="entry name" value="NAD(P)-bd_dom_sf"/>
</dbReference>
<dbReference type="OrthoDB" id="429813at2759"/>
<dbReference type="EMBL" id="CP090170">
    <property type="protein sequence ID" value="UJO20874.1"/>
    <property type="molecule type" value="Genomic_DNA"/>
</dbReference>
<dbReference type="Pfam" id="PF00069">
    <property type="entry name" value="Pkinase"/>
    <property type="match status" value="2"/>
</dbReference>
<dbReference type="PANTHER" id="PTHR43439">
    <property type="entry name" value="PHENYLACETATE-COENZYME A LIGASE"/>
    <property type="match status" value="1"/>
</dbReference>
<dbReference type="PROSITE" id="PS00107">
    <property type="entry name" value="PROTEIN_KINASE_ATP"/>
    <property type="match status" value="1"/>
</dbReference>
<sequence>MDALTDFLNLPLPDYIDNLAINEPDRVFARVLSASSTGYSAVEVTVQGLAVSIDIAARWLDEQLGQDGESKTIAFMAAGQDLRYFIIMLGAVKSGRLAFFPSPRNDVEAQCSLFNEYRCKTLLLPRASSFHDKLQPVIEQLALNVLEMPSLHYFLHNGGGLRRGYGWMPEPDSDFKLQPLVGVHTSGATGSPKPVVVKHGNATAMEHWKRLPSHFGHGKVHFTHWSSKTILLALPLFHLAGLNIMMAALQNNTIVVLPPTGLGPLSSDIIGDVLGQVTADWLVTSPSILADMASDVKLSSSFLKVEGVAYGGGPLSKAAGDAIVESCSVLTFIGMSECGILPSQLVERDDWQYIQFSPALGIEMRPYVEGLHELSFVRDEAYKDFQVPFFTSPEIDEYSTKDLFSQHPANPDLWLWQGRTDDIIVYATGERFNPADFENTISGDYQVNAAILYGNGESQSALLVEPHRSLVGVRQSEREIIQAIWPTVEEANAKCPSYARVRRDMIVITDLRKPLPRAGKDTVQRKAALTLYEQELDALYSRDTMQGSVPDSPYAVEERKPHVYIRNDSPIDTHDDVSPDERQMMQQILDIVERHTDLRLHATDDFFAVGLDSIGVAGIVKRLRKLIAIHGDDKEMEPKTIYNHPTAAALARYLAGKELVKPGKLSSTEELYERYSFNPPVTTRDPIPYDSLRRIVALTGSTGSFGTYLLDRLLHDDTVTHIICLNRKHNAEAMQLQSLRSKGLQTNFKNKVTFLTVDFSKQYMSLDRDTYKNLLTIVTHILHTAWHVNFNLPLSHFEKPHIAGIRQLVDFSARSSHGAMIIFLSSVGAVSNYRASLDGENHRTVPEDPIEDWSCASRSSGYGQSKLVAERILYTAATEADVPCTIIRFGQIAGPSTGMGVWQKWEWLPSLVTSSKYLGCLPATLGAFDVVDWVPIDSAAKIVGEFLHDATTQLQESGEKLMVYHAVNPNVVAWDTLLPSIQPHLGVYDVVSSHEWVELLAESDEKGSPENPAGKLIPFYRSLVDSEMQVPLDITMSRQASRTLAELPSISGDLFESWVRKWIYGRPVILSLSPALPKLVPQAVFSGTGRLRSCESMLLLATVTLLLKGQFAEVVTSAIEADRRQSRHALRVNGNGRRVDRDVLLIVNLSLGHYVLRCFQCGQPREQPGDMSKFFRSADSSGSDTDSSDSDTGAGSTAEVSRDGALQSLSNQSHTLGPDILTDGKDWLLHSLLEERCLNQVRAEQTHARSLDDNGIRREARKRYRALVARLAPLNLVSPGLDDDRHGPIRQSVRDILDSVGTDTTGALQVAPRTPLPLRRMLTEGNDPVTPSSPISTILFDTLGTVGCSAATPRYVGDFEELGALGKGGYGEVFHVRHHLDQREYAVKKVPIRPAMVSRILAEGKSALDDVLAEVQTLCKLEHPNIVRYFSSWIEWSTPKPSSFEGSSFSLSSQQLRDVVGGAEVSTSFSHSLHRVRTESDGLSDNIFESRSHDSIAPSVSAHRSGHEESSSRSVTGAALERFSGPALTLHMQMDVYPMTLADFIAPKAGSSGILPLAHCFHLETSVRILLAILDGVEYLHLKNMIHRDLKPANIFLRHEDNPRATHNVDLLLCSECRRAGKPQPAKLSVRIGDFGLVTNVAEQIHSSPGAAGTELYRPKTMGLGPQLDIHAVGVIACELLYCFNTQMERKSILHALRDGHIPNRFTTCVGTQSNKARECIKSMLTHGNENVSLHEIKHRLSQLIAPPSFSALSLNDEVTRRSST</sequence>
<dbReference type="GO" id="GO:0004672">
    <property type="term" value="F:protein kinase activity"/>
    <property type="evidence" value="ECO:0007669"/>
    <property type="project" value="InterPro"/>
</dbReference>
<accession>A0A9Q8USI6</accession>
<keyword evidence="3 5" id="KW-0547">Nucleotide-binding</keyword>
<organism evidence="9 10">
    <name type="scientific">Passalora fulva</name>
    <name type="common">Tomato leaf mold</name>
    <name type="synonym">Cladosporium fulvum</name>
    <dbReference type="NCBI Taxonomy" id="5499"/>
    <lineage>
        <taxon>Eukaryota</taxon>
        <taxon>Fungi</taxon>
        <taxon>Dikarya</taxon>
        <taxon>Ascomycota</taxon>
        <taxon>Pezizomycotina</taxon>
        <taxon>Dothideomycetes</taxon>
        <taxon>Dothideomycetidae</taxon>
        <taxon>Mycosphaerellales</taxon>
        <taxon>Mycosphaerellaceae</taxon>
        <taxon>Fulvia</taxon>
    </lineage>
</organism>
<dbReference type="Gene3D" id="1.10.1200.10">
    <property type="entry name" value="ACP-like"/>
    <property type="match status" value="1"/>
</dbReference>
<dbReference type="Pfam" id="PF00501">
    <property type="entry name" value="AMP-binding"/>
    <property type="match status" value="1"/>
</dbReference>
<feature type="compositionally biased region" description="Low complexity" evidence="6">
    <location>
        <begin position="1177"/>
        <end position="1198"/>
    </location>
</feature>
<dbReference type="SMART" id="SM00823">
    <property type="entry name" value="PKS_PP"/>
    <property type="match status" value="1"/>
</dbReference>